<feature type="domain" description="Aminoglycoside phosphotransferase" evidence="1">
    <location>
        <begin position="234"/>
        <end position="428"/>
    </location>
</feature>
<dbReference type="EMBL" id="BFAD01000008">
    <property type="protein sequence ID" value="GBE85852.1"/>
    <property type="molecule type" value="Genomic_DNA"/>
</dbReference>
<accession>A0A401GUG5</accession>
<reference evidence="2 3" key="1">
    <citation type="journal article" date="2018" name="Sci. Rep.">
        <title>Genome sequence of the cauliflower mushroom Sparassis crispa (Hanabiratake) and its association with beneficial usage.</title>
        <authorList>
            <person name="Kiyama R."/>
            <person name="Furutani Y."/>
            <person name="Kawaguchi K."/>
            <person name="Nakanishi T."/>
        </authorList>
    </citation>
    <scope>NUCLEOTIDE SEQUENCE [LARGE SCALE GENOMIC DNA]</scope>
</reference>
<proteinExistence type="predicted"/>
<dbReference type="RefSeq" id="XP_027616765.1">
    <property type="nucleotide sequence ID" value="XM_027760964.1"/>
</dbReference>
<dbReference type="InterPro" id="IPR011009">
    <property type="entry name" value="Kinase-like_dom_sf"/>
</dbReference>
<dbReference type="GeneID" id="38782769"/>
<keyword evidence="3" id="KW-1185">Reference proteome</keyword>
<name>A0A401GUG5_9APHY</name>
<protein>
    <recommendedName>
        <fullName evidence="1">Aminoglycoside phosphotransferase domain-containing protein</fullName>
    </recommendedName>
</protein>
<dbReference type="InterPro" id="IPR027417">
    <property type="entry name" value="P-loop_NTPase"/>
</dbReference>
<evidence type="ECO:0000259" key="1">
    <source>
        <dbReference type="Pfam" id="PF01636"/>
    </source>
</evidence>
<dbReference type="SUPFAM" id="SSF56112">
    <property type="entry name" value="Protein kinase-like (PK-like)"/>
    <property type="match status" value="1"/>
</dbReference>
<sequence length="461" mass="52494">MTIPVHVVVLGGPQSGKSTLIARMNKNVYRRAGDRRVFRFSMADCGDDVEFASSCEGSHFVLSTFDLMEGYAGLSQAVVLGRKVLETAHTLQIWLVGTKLDLIPQNYSDMDLEVRQYAAECPWQYDMRFVAVSSVTNQGIDNLKELIVNHSHPIEERRSTAVIIHTLVNWFLGHVATTFSLPVPGNKETPDPVELDDAKVDALLETPEAVAWDDKLKTYSTFWNASTVHKITPSLVVKRFTRTELENMLYVRRHTKIPVPQPRCLNLSDWLAMDLVDGQMLVDCWDSLSFFMQFRVACTLRSYISQLHQLTRDVPGPVDGGSFSGALFDETEYGPFPSSRSFRLRCEMIAHIGWARYVRHLRSEQRPIPPPPIVGGDWSLSFVHADLGPSNMILSKEGVLWIIDWADAGFFPHWLEAVGMQRYFDTPRVPKSWRWLQWFVTGSCPAYKNLWGYFMADAHRF</sequence>
<dbReference type="InterPro" id="IPR051678">
    <property type="entry name" value="AGP_Transferase"/>
</dbReference>
<dbReference type="SUPFAM" id="SSF52540">
    <property type="entry name" value="P-loop containing nucleoside triphosphate hydrolases"/>
    <property type="match status" value="1"/>
</dbReference>
<dbReference type="STRING" id="139825.A0A401GUG5"/>
<dbReference type="InParanoid" id="A0A401GUG5"/>
<organism evidence="2 3">
    <name type="scientific">Sparassis crispa</name>
    <dbReference type="NCBI Taxonomy" id="139825"/>
    <lineage>
        <taxon>Eukaryota</taxon>
        <taxon>Fungi</taxon>
        <taxon>Dikarya</taxon>
        <taxon>Basidiomycota</taxon>
        <taxon>Agaricomycotina</taxon>
        <taxon>Agaricomycetes</taxon>
        <taxon>Polyporales</taxon>
        <taxon>Sparassidaceae</taxon>
        <taxon>Sparassis</taxon>
    </lineage>
</organism>
<dbReference type="AlphaFoldDB" id="A0A401GUG5"/>
<dbReference type="PANTHER" id="PTHR21310">
    <property type="entry name" value="AMINOGLYCOSIDE PHOSPHOTRANSFERASE-RELATED-RELATED"/>
    <property type="match status" value="1"/>
</dbReference>
<dbReference type="Proteomes" id="UP000287166">
    <property type="component" value="Unassembled WGS sequence"/>
</dbReference>
<dbReference type="Pfam" id="PF01636">
    <property type="entry name" value="APH"/>
    <property type="match status" value="1"/>
</dbReference>
<comment type="caution">
    <text evidence="2">The sequence shown here is derived from an EMBL/GenBank/DDBJ whole genome shotgun (WGS) entry which is preliminary data.</text>
</comment>
<gene>
    <name evidence="2" type="ORF">SCP_0803740</name>
</gene>
<evidence type="ECO:0000313" key="3">
    <source>
        <dbReference type="Proteomes" id="UP000287166"/>
    </source>
</evidence>
<evidence type="ECO:0000313" key="2">
    <source>
        <dbReference type="EMBL" id="GBE85852.1"/>
    </source>
</evidence>
<dbReference type="CDD" id="cd00882">
    <property type="entry name" value="Ras_like_GTPase"/>
    <property type="match status" value="1"/>
</dbReference>
<dbReference type="Gene3D" id="3.40.50.300">
    <property type="entry name" value="P-loop containing nucleotide triphosphate hydrolases"/>
    <property type="match status" value="1"/>
</dbReference>
<dbReference type="OrthoDB" id="4177236at2759"/>
<dbReference type="PANTHER" id="PTHR21310:SF39">
    <property type="entry name" value="AMINOGLYCOSIDE PHOSPHOTRANSFERASE DOMAIN-CONTAINING PROTEIN"/>
    <property type="match status" value="1"/>
</dbReference>
<dbReference type="InterPro" id="IPR002575">
    <property type="entry name" value="Aminoglycoside_PTrfase"/>
</dbReference>